<gene>
    <name evidence="4" type="ORF">APZ42_031280</name>
</gene>
<keyword evidence="1" id="KW-0863">Zinc-finger</keyword>
<dbReference type="InterPro" id="IPR001878">
    <property type="entry name" value="Znf_CCHC"/>
</dbReference>
<dbReference type="PROSITE" id="PS50158">
    <property type="entry name" value="ZF_CCHC"/>
    <property type="match status" value="1"/>
</dbReference>
<evidence type="ECO:0000313" key="4">
    <source>
        <dbReference type="EMBL" id="KZS05506.1"/>
    </source>
</evidence>
<dbReference type="InterPro" id="IPR043502">
    <property type="entry name" value="DNA/RNA_pol_sf"/>
</dbReference>
<dbReference type="Pfam" id="PF00098">
    <property type="entry name" value="zf-CCHC"/>
    <property type="match status" value="1"/>
</dbReference>
<dbReference type="Gene3D" id="3.10.10.10">
    <property type="entry name" value="HIV Type 1 Reverse Transcriptase, subunit A, domain 1"/>
    <property type="match status" value="1"/>
</dbReference>
<evidence type="ECO:0000256" key="1">
    <source>
        <dbReference type="PROSITE-ProRule" id="PRU00047"/>
    </source>
</evidence>
<dbReference type="AlphaFoldDB" id="A0A164MZ18"/>
<dbReference type="OrthoDB" id="6382745at2759"/>
<keyword evidence="1" id="KW-0479">Metal-binding</keyword>
<dbReference type="InterPro" id="IPR036875">
    <property type="entry name" value="Znf_CCHC_sf"/>
</dbReference>
<evidence type="ECO:0000256" key="2">
    <source>
        <dbReference type="SAM" id="MobiDB-lite"/>
    </source>
</evidence>
<feature type="region of interest" description="Disordered" evidence="2">
    <location>
        <begin position="1"/>
        <end position="24"/>
    </location>
</feature>
<dbReference type="GO" id="GO:0008270">
    <property type="term" value="F:zinc ion binding"/>
    <property type="evidence" value="ECO:0007669"/>
    <property type="project" value="UniProtKB-KW"/>
</dbReference>
<feature type="domain" description="CCHC-type" evidence="3">
    <location>
        <begin position="57"/>
        <end position="73"/>
    </location>
</feature>
<dbReference type="GO" id="GO:0003676">
    <property type="term" value="F:nucleic acid binding"/>
    <property type="evidence" value="ECO:0007669"/>
    <property type="project" value="InterPro"/>
</dbReference>
<evidence type="ECO:0000313" key="5">
    <source>
        <dbReference type="Proteomes" id="UP000076858"/>
    </source>
</evidence>
<proteinExistence type="predicted"/>
<evidence type="ECO:0000259" key="3">
    <source>
        <dbReference type="PROSITE" id="PS50158"/>
    </source>
</evidence>
<name>A0A164MZ18_9CRUS</name>
<accession>A0A164MZ18</accession>
<reference evidence="4 5" key="1">
    <citation type="submission" date="2016-03" db="EMBL/GenBank/DDBJ databases">
        <title>EvidentialGene: Evidence-directed Construction of Genes on Genomes.</title>
        <authorList>
            <person name="Gilbert D.G."/>
            <person name="Choi J.-H."/>
            <person name="Mockaitis K."/>
            <person name="Colbourne J."/>
            <person name="Pfrender M."/>
        </authorList>
    </citation>
    <scope>NUCLEOTIDE SEQUENCE [LARGE SCALE GENOMIC DNA]</scope>
    <source>
        <strain evidence="4 5">Xinb3</strain>
        <tissue evidence="4">Complete organism</tissue>
    </source>
</reference>
<keyword evidence="1" id="KW-0862">Zinc</keyword>
<dbReference type="EMBL" id="LRGB01002914">
    <property type="protein sequence ID" value="KZS05506.1"/>
    <property type="molecule type" value="Genomic_DNA"/>
</dbReference>
<organism evidence="4 5">
    <name type="scientific">Daphnia magna</name>
    <dbReference type="NCBI Taxonomy" id="35525"/>
    <lineage>
        <taxon>Eukaryota</taxon>
        <taxon>Metazoa</taxon>
        <taxon>Ecdysozoa</taxon>
        <taxon>Arthropoda</taxon>
        <taxon>Crustacea</taxon>
        <taxon>Branchiopoda</taxon>
        <taxon>Diplostraca</taxon>
        <taxon>Cladocera</taxon>
        <taxon>Anomopoda</taxon>
        <taxon>Daphniidae</taxon>
        <taxon>Daphnia</taxon>
    </lineage>
</organism>
<dbReference type="Proteomes" id="UP000076858">
    <property type="component" value="Unassembled WGS sequence"/>
</dbReference>
<keyword evidence="5" id="KW-1185">Reference proteome</keyword>
<comment type="caution">
    <text evidence="4">The sequence shown here is derived from an EMBL/GenBank/DDBJ whole genome shotgun (WGS) entry which is preliminary data.</text>
</comment>
<dbReference type="STRING" id="35525.A0A164MZ18"/>
<dbReference type="SMART" id="SM00343">
    <property type="entry name" value="ZnF_C2HC"/>
    <property type="match status" value="1"/>
</dbReference>
<dbReference type="SUPFAM" id="SSF56672">
    <property type="entry name" value="DNA/RNA polymerases"/>
    <property type="match status" value="1"/>
</dbReference>
<sequence length="401" mass="45604">MQRQLSNRRNLSFSQRSPQSNPPINKTGDLYFCYFHNDRGFHSINNCKARESQANDKCFRCKEIGHRANVCPQIKNLKPSPPEEEAPHQALRQKLIIVNGIVEDIVLGPDALWKHQFIFNGRQQSIYRFPEIDHFQETENPFVISKCLRIPLNSTSLLGTREEEIHPFNPLNTCHFVRYCNIPSRLSLEPYISTIHNHSLHVVAVNGTDKTIFLPHLTVLGTLRISTPSRKPVETMALIREASDSITTAAVESALPDMDEENKENLRRLIINNYNSFFFKQHTTLVKHVIDTQGQGLIRQRAYRTSPKQKEIAKNIIEELMQSKIIRYSMSPWAAPIVLVRNSLINTLPYGIDKLLPLSLHPALTPHPMSTAAAIAEIISAAKEEHSSDLGNPFHMSTLLS</sequence>
<protein>
    <recommendedName>
        <fullName evidence="3">CCHC-type domain-containing protein</fullName>
    </recommendedName>
</protein>
<dbReference type="SUPFAM" id="SSF57756">
    <property type="entry name" value="Retrovirus zinc finger-like domains"/>
    <property type="match status" value="1"/>
</dbReference>
<dbReference type="Gene3D" id="4.10.60.10">
    <property type="entry name" value="Zinc finger, CCHC-type"/>
    <property type="match status" value="1"/>
</dbReference>
<dbReference type="GO" id="GO:0071897">
    <property type="term" value="P:DNA biosynthetic process"/>
    <property type="evidence" value="ECO:0007669"/>
    <property type="project" value="UniProtKB-ARBA"/>
</dbReference>